<organism evidence="1 2">
    <name type="scientific">Bombella intestini</name>
    <dbReference type="NCBI Taxonomy" id="1539051"/>
    <lineage>
        <taxon>Bacteria</taxon>
        <taxon>Pseudomonadati</taxon>
        <taxon>Pseudomonadota</taxon>
        <taxon>Alphaproteobacteria</taxon>
        <taxon>Acetobacterales</taxon>
        <taxon>Acetobacteraceae</taxon>
        <taxon>Bombella</taxon>
    </lineage>
</organism>
<dbReference type="RefSeq" id="WP_077395488.1">
    <property type="nucleotide sequence ID" value="NZ_JATM01000001.1"/>
</dbReference>
<accession>A0A1S8GRJ5</accession>
<protein>
    <submittedName>
        <fullName evidence="1">Capsular biosynthesis protein</fullName>
    </submittedName>
</protein>
<dbReference type="InterPro" id="IPR010039">
    <property type="entry name" value="EcbF_BcbF"/>
</dbReference>
<evidence type="ECO:0000313" key="2">
    <source>
        <dbReference type="Proteomes" id="UP000200980"/>
    </source>
</evidence>
<evidence type="ECO:0000313" key="1">
    <source>
        <dbReference type="EMBL" id="OOL19662.1"/>
    </source>
</evidence>
<dbReference type="OrthoDB" id="5509517at2"/>
<gene>
    <name evidence="1" type="ORF">AL01_01465</name>
</gene>
<dbReference type="Proteomes" id="UP000200980">
    <property type="component" value="Unassembled WGS sequence"/>
</dbReference>
<dbReference type="STRING" id="1539051.AL01_01465"/>
<dbReference type="InterPro" id="IPR036412">
    <property type="entry name" value="HAD-like_sf"/>
</dbReference>
<dbReference type="EMBL" id="JATM01000001">
    <property type="protein sequence ID" value="OOL19662.1"/>
    <property type="molecule type" value="Genomic_DNA"/>
</dbReference>
<dbReference type="SUPFAM" id="SSF56784">
    <property type="entry name" value="HAD-like"/>
    <property type="match status" value="1"/>
</dbReference>
<dbReference type="NCBIfam" id="TIGR01689">
    <property type="entry name" value="EcbF-BcbF"/>
    <property type="match status" value="1"/>
</dbReference>
<dbReference type="InterPro" id="IPR023214">
    <property type="entry name" value="HAD_sf"/>
</dbReference>
<dbReference type="AlphaFoldDB" id="A0A1S8GRJ5"/>
<name>A0A1S8GRJ5_9PROT</name>
<proteinExistence type="predicted"/>
<comment type="caution">
    <text evidence="1">The sequence shown here is derived from an EMBL/GenBank/DDBJ whole genome shotgun (WGS) entry which is preliminary data.</text>
</comment>
<dbReference type="Gene3D" id="3.40.50.1000">
    <property type="entry name" value="HAD superfamily/HAD-like"/>
    <property type="match status" value="1"/>
</dbReference>
<reference evidence="1 2" key="1">
    <citation type="journal article" date="2016" name="PLoS ONE">
        <title>Whole-Genome Sequence Analysis of Bombella intestini LMG 28161T, a Novel Acetic Acid Bacterium Isolated from the Crop of a Red-Tailed Bumble Bee, Bombus lapidarius.</title>
        <authorList>
            <person name="Li L."/>
            <person name="Illeghems K."/>
            <person name="Van Kerrebroeck S."/>
            <person name="Borremans W."/>
            <person name="Cleenwerck I."/>
            <person name="Smagghe G."/>
            <person name="De Vuyst L."/>
            <person name="Vandamme P."/>
        </authorList>
    </citation>
    <scope>NUCLEOTIDE SEQUENCE [LARGE SCALE GENOMIC DNA]</scope>
    <source>
        <strain evidence="1 2">R-52487</strain>
    </source>
</reference>
<keyword evidence="2" id="KW-1185">Reference proteome</keyword>
<sequence length="124" mass="14355">MKRIIIDLDNTITLHKSEADYSKKKPNLKVIMRLREYKAQGFGIAIHTSRNMKTYEGDVGKINVHTLPSIIAWLDQHEVPYDEIYVGKPWCGSEGFYVDDRAVRPSEFAELSMEELLLILDKEK</sequence>